<reference evidence="1" key="1">
    <citation type="journal article" date="2014" name="Int. J. Syst. Evol. Microbiol.">
        <title>Complete genome sequence of Corynebacterium casei LMG S-19264T (=DSM 44701T), isolated from a smear-ripened cheese.</title>
        <authorList>
            <consortium name="US DOE Joint Genome Institute (JGI-PGF)"/>
            <person name="Walter F."/>
            <person name="Albersmeier A."/>
            <person name="Kalinowski J."/>
            <person name="Ruckert C."/>
        </authorList>
    </citation>
    <scope>NUCLEOTIDE SEQUENCE</scope>
    <source>
        <strain evidence="1">CGMCC 1.15760</strain>
    </source>
</reference>
<organism evidence="1 2">
    <name type="scientific">Lysinibacillus alkalisoli</name>
    <dbReference type="NCBI Taxonomy" id="1911548"/>
    <lineage>
        <taxon>Bacteria</taxon>
        <taxon>Bacillati</taxon>
        <taxon>Bacillota</taxon>
        <taxon>Bacilli</taxon>
        <taxon>Bacillales</taxon>
        <taxon>Bacillaceae</taxon>
        <taxon>Lysinibacillus</taxon>
    </lineage>
</organism>
<dbReference type="EMBL" id="BMJT01000009">
    <property type="protein sequence ID" value="GGG30192.1"/>
    <property type="molecule type" value="Genomic_DNA"/>
</dbReference>
<evidence type="ECO:0000313" key="2">
    <source>
        <dbReference type="Proteomes" id="UP000616608"/>
    </source>
</evidence>
<accession>A0A917LIW9</accession>
<dbReference type="InterPro" id="IPR012397">
    <property type="entry name" value="Pullulanase"/>
</dbReference>
<proteinExistence type="predicted"/>
<dbReference type="Proteomes" id="UP000616608">
    <property type="component" value="Unassembled WGS sequence"/>
</dbReference>
<sequence>MAQLVKIQDYTSRYQIDLARYPTQFVRLKQNQWERTKREWEQGETVATWEHEEEEEEQRSSFLTRLFKRQKGEKIIEEPVEGDEELLASEDEIPDEATTLTFNPKIVYAPQSVKELRQMFMNQFFHFQLKWASSTLREKSYVDPKFLRDAFLRKVLLSLPDTYLVFYYPIVQIKKAPIELDIIIMTPTECLCITKLANEDQAVYVADGDRFWTKKVGKRDTRMLNPMINLQRTESIVEQILKQEGITLPIKKILLSPNGYFDYPGVPFNTKLVDKRSFHEWFEQLQRAASPMKHMQMRAAQALLSQTQVTSFNRNIWDEEESED</sequence>
<gene>
    <name evidence="1" type="primary">ytlQ</name>
    <name evidence="1" type="ORF">GCM10007425_26030</name>
</gene>
<keyword evidence="2" id="KW-1185">Reference proteome</keyword>
<comment type="caution">
    <text evidence="1">The sequence shown here is derived from an EMBL/GenBank/DDBJ whole genome shotgun (WGS) entry which is preliminary data.</text>
</comment>
<evidence type="ECO:0008006" key="3">
    <source>
        <dbReference type="Google" id="ProtNLM"/>
    </source>
</evidence>
<protein>
    <recommendedName>
        <fullName evidence="3">NERD domain-containing protein</fullName>
    </recommendedName>
</protein>
<dbReference type="RefSeq" id="WP_188615502.1">
    <property type="nucleotide sequence ID" value="NZ_BMJT01000009.1"/>
</dbReference>
<evidence type="ECO:0000313" key="1">
    <source>
        <dbReference type="EMBL" id="GGG30192.1"/>
    </source>
</evidence>
<name>A0A917LIW9_9BACI</name>
<reference evidence="1" key="2">
    <citation type="submission" date="2020-09" db="EMBL/GenBank/DDBJ databases">
        <authorList>
            <person name="Sun Q."/>
            <person name="Zhou Y."/>
        </authorList>
    </citation>
    <scope>NUCLEOTIDE SEQUENCE</scope>
    <source>
        <strain evidence="1">CGMCC 1.15760</strain>
    </source>
</reference>
<dbReference type="AlphaFoldDB" id="A0A917LIW9"/>
<dbReference type="PIRSF" id="PIRSF012560">
    <property type="entry name" value="Pullulanase"/>
    <property type="match status" value="1"/>
</dbReference>